<name>A0A815CN61_9BILA</name>
<keyword evidence="2" id="KW-0812">Transmembrane</keyword>
<evidence type="ECO:0000313" key="3">
    <source>
        <dbReference type="EMBL" id="CAF1285719.1"/>
    </source>
</evidence>
<feature type="transmembrane region" description="Helical" evidence="2">
    <location>
        <begin position="195"/>
        <end position="215"/>
    </location>
</feature>
<proteinExistence type="predicted"/>
<evidence type="ECO:0000256" key="1">
    <source>
        <dbReference type="SAM" id="MobiDB-lite"/>
    </source>
</evidence>
<dbReference type="AlphaFoldDB" id="A0A815CN61"/>
<evidence type="ECO:0000313" key="6">
    <source>
        <dbReference type="EMBL" id="CAF1566972.1"/>
    </source>
</evidence>
<keyword evidence="2" id="KW-1133">Transmembrane helix</keyword>
<dbReference type="EMBL" id="CAJNOI010000466">
    <property type="protein sequence ID" value="CAF1285996.1"/>
    <property type="molecule type" value="Genomic_DNA"/>
</dbReference>
<dbReference type="Proteomes" id="UP000663832">
    <property type="component" value="Unassembled WGS sequence"/>
</dbReference>
<reference evidence="4" key="1">
    <citation type="submission" date="2021-02" db="EMBL/GenBank/DDBJ databases">
        <authorList>
            <person name="Nowell W R."/>
        </authorList>
    </citation>
    <scope>NUCLEOTIDE SEQUENCE</scope>
</reference>
<sequence>MTKNSFIDGSCDIFFYNKCPLPPVTIKINIAEFCYEAKKHVDCVNRRLENCTEVQEYGPALETLKLTFKVYLTQATSHGCHGLHDQIRIPRRLPRPRRSTTRKPRKNKSKRRRTTIGMKYVCRKKLIIESCGHWNQSLDILNQTICHYAFQYIQCISPLKIKCQNMLSNDVHILQIQTFLQKCYKKFIKSSNNHIDCLTSNFIFTFISLITYIIFKDEFYQILEYFF</sequence>
<feature type="region of interest" description="Disordered" evidence="1">
    <location>
        <begin position="91"/>
        <end position="112"/>
    </location>
</feature>
<gene>
    <name evidence="3" type="ORF">BJG266_LOCUS31456</name>
    <name evidence="4" type="ORF">BJG266_LOCUS31471</name>
    <name evidence="5" type="ORF">QVE165_LOCUS48403</name>
    <name evidence="6" type="ORF">QVE165_LOCUS48428</name>
</gene>
<dbReference type="EMBL" id="CAJNOM010000816">
    <property type="protein sequence ID" value="CAF1566972.1"/>
    <property type="molecule type" value="Genomic_DNA"/>
</dbReference>
<dbReference type="OrthoDB" id="10000571at2759"/>
<organism evidence="4 8">
    <name type="scientific">Adineta steineri</name>
    <dbReference type="NCBI Taxonomy" id="433720"/>
    <lineage>
        <taxon>Eukaryota</taxon>
        <taxon>Metazoa</taxon>
        <taxon>Spiralia</taxon>
        <taxon>Gnathifera</taxon>
        <taxon>Rotifera</taxon>
        <taxon>Eurotatoria</taxon>
        <taxon>Bdelloidea</taxon>
        <taxon>Adinetida</taxon>
        <taxon>Adinetidae</taxon>
        <taxon>Adineta</taxon>
    </lineage>
</organism>
<protein>
    <submittedName>
        <fullName evidence="4">Uncharacterized protein</fullName>
    </submittedName>
</protein>
<comment type="caution">
    <text evidence="4">The sequence shown here is derived from an EMBL/GenBank/DDBJ whole genome shotgun (WGS) entry which is preliminary data.</text>
</comment>
<evidence type="ECO:0000313" key="7">
    <source>
        <dbReference type="Proteomes" id="UP000663832"/>
    </source>
</evidence>
<dbReference type="EMBL" id="CAJNOM010000814">
    <property type="protein sequence ID" value="CAF1566636.1"/>
    <property type="molecule type" value="Genomic_DNA"/>
</dbReference>
<dbReference type="EMBL" id="CAJNOI010000465">
    <property type="protein sequence ID" value="CAF1285719.1"/>
    <property type="molecule type" value="Genomic_DNA"/>
</dbReference>
<accession>A0A815CN61</accession>
<evidence type="ECO:0000313" key="4">
    <source>
        <dbReference type="EMBL" id="CAF1285996.1"/>
    </source>
</evidence>
<evidence type="ECO:0000313" key="8">
    <source>
        <dbReference type="Proteomes" id="UP000663877"/>
    </source>
</evidence>
<keyword evidence="2" id="KW-0472">Membrane</keyword>
<keyword evidence="7" id="KW-1185">Reference proteome</keyword>
<evidence type="ECO:0000313" key="5">
    <source>
        <dbReference type="EMBL" id="CAF1566636.1"/>
    </source>
</evidence>
<dbReference type="Proteomes" id="UP000663877">
    <property type="component" value="Unassembled WGS sequence"/>
</dbReference>
<evidence type="ECO:0000256" key="2">
    <source>
        <dbReference type="SAM" id="Phobius"/>
    </source>
</evidence>